<sequence length="513" mass="58154">MRSCIQKLKITPALSGQKSGRRCSWRPLELWTLPAGYLEVGESAAEGAMRETWEEAGATVEVISPFAQFDIPLIGQQTYVIFLARLKNLDFAPGPESLECRLFALDEIPFDSLAFSSIYYLEDLKKGKVKFHSGTINKRGRENHRVFSTANQIEERLQKLIDEVKRIAGSCPRQSEETKPVALLKGTGCSPRSNRRKLPGSVESKDCGLTVRVTDGSFMFYMDDNPYRNFVDLLQSQQDSSLGLDSSGIPLFGSEANDVTNLEEDTPLERKERRTWTPSDDIVLISSWLNTSKDPVVGNEQRSVAFWKRIATYFSTSPKIAASDRREAAHCKKRWHRINDQVCKFCGAYETTTRGKSSGQNENDILKLAHEIFFNNRHKKFTLEHCWKELRNDQKWCDLSTSKTEGSLKRRKCEDGSHSASSQANLTDTGEDDHVTNRPLGVKASKTRGKKPLVEGKEVAEFESMWSIKKQDLAFKERLSKMKLLESLFAKKDPLAEYEEALKKKLITELLSD</sequence>
<name>A0A3P6FCJ5_BRAOL</name>
<feature type="compositionally biased region" description="Polar residues" evidence="2">
    <location>
        <begin position="418"/>
        <end position="428"/>
    </location>
</feature>
<dbReference type="InterPro" id="IPR001005">
    <property type="entry name" value="SANT/Myb"/>
</dbReference>
<evidence type="ECO:0000259" key="3">
    <source>
        <dbReference type="PROSITE" id="PS50090"/>
    </source>
</evidence>
<feature type="compositionally biased region" description="Basic and acidic residues" evidence="2">
    <location>
        <begin position="408"/>
        <end position="417"/>
    </location>
</feature>
<evidence type="ECO:0008006" key="6">
    <source>
        <dbReference type="Google" id="ProtNLM"/>
    </source>
</evidence>
<evidence type="ECO:0000256" key="1">
    <source>
        <dbReference type="ARBA" id="ARBA00022801"/>
    </source>
</evidence>
<keyword evidence="1" id="KW-0378">Hydrolase</keyword>
<evidence type="ECO:0000256" key="2">
    <source>
        <dbReference type="SAM" id="MobiDB-lite"/>
    </source>
</evidence>
<organism evidence="5">
    <name type="scientific">Brassica oleracea</name>
    <name type="common">Wild cabbage</name>
    <dbReference type="NCBI Taxonomy" id="3712"/>
    <lineage>
        <taxon>Eukaryota</taxon>
        <taxon>Viridiplantae</taxon>
        <taxon>Streptophyta</taxon>
        <taxon>Embryophyta</taxon>
        <taxon>Tracheophyta</taxon>
        <taxon>Spermatophyta</taxon>
        <taxon>Magnoliopsida</taxon>
        <taxon>eudicotyledons</taxon>
        <taxon>Gunneridae</taxon>
        <taxon>Pentapetalae</taxon>
        <taxon>rosids</taxon>
        <taxon>malvids</taxon>
        <taxon>Brassicales</taxon>
        <taxon>Brassicaceae</taxon>
        <taxon>Brassiceae</taxon>
        <taxon>Brassica</taxon>
    </lineage>
</organism>
<feature type="domain" description="Nudix hydrolase" evidence="4">
    <location>
        <begin position="1"/>
        <end position="125"/>
    </location>
</feature>
<dbReference type="Pfam" id="PF00293">
    <property type="entry name" value="NUDIX"/>
    <property type="match status" value="1"/>
</dbReference>
<dbReference type="PANTHER" id="PTHR45023">
    <property type="match status" value="1"/>
</dbReference>
<dbReference type="Pfam" id="PF14303">
    <property type="entry name" value="NAM-associated"/>
    <property type="match status" value="1"/>
</dbReference>
<dbReference type="SUPFAM" id="SSF55811">
    <property type="entry name" value="Nudix"/>
    <property type="match status" value="1"/>
</dbReference>
<reference evidence="5" key="1">
    <citation type="submission" date="2018-11" db="EMBL/GenBank/DDBJ databases">
        <authorList>
            <consortium name="Genoscope - CEA"/>
            <person name="William W."/>
        </authorList>
    </citation>
    <scope>NUCLEOTIDE SEQUENCE</scope>
</reference>
<dbReference type="EMBL" id="LR031877">
    <property type="protein sequence ID" value="VDD43185.1"/>
    <property type="molecule type" value="Genomic_DNA"/>
</dbReference>
<protein>
    <recommendedName>
        <fullName evidence="6">Myb-like domain-containing protein</fullName>
    </recommendedName>
</protein>
<dbReference type="GO" id="GO:0016787">
    <property type="term" value="F:hydrolase activity"/>
    <property type="evidence" value="ECO:0007669"/>
    <property type="project" value="UniProtKB-KW"/>
</dbReference>
<dbReference type="InterPro" id="IPR020084">
    <property type="entry name" value="NUDIX_hydrolase_CS"/>
</dbReference>
<proteinExistence type="predicted"/>
<dbReference type="InterPro" id="IPR029466">
    <property type="entry name" value="NAM-associated_C"/>
</dbReference>
<dbReference type="PROSITE" id="PS50090">
    <property type="entry name" value="MYB_LIKE"/>
    <property type="match status" value="1"/>
</dbReference>
<dbReference type="PROSITE" id="PS51462">
    <property type="entry name" value="NUDIX"/>
    <property type="match status" value="1"/>
</dbReference>
<dbReference type="Gene3D" id="3.90.79.10">
    <property type="entry name" value="Nucleoside Triphosphate Pyrophosphohydrolase"/>
    <property type="match status" value="1"/>
</dbReference>
<feature type="region of interest" description="Disordered" evidence="2">
    <location>
        <begin position="408"/>
        <end position="449"/>
    </location>
</feature>
<evidence type="ECO:0000259" key="4">
    <source>
        <dbReference type="PROSITE" id="PS51462"/>
    </source>
</evidence>
<evidence type="ECO:0000313" key="5">
    <source>
        <dbReference type="EMBL" id="VDD43185.1"/>
    </source>
</evidence>
<dbReference type="PANTHER" id="PTHR45023:SF4">
    <property type="entry name" value="GLYCINE-RICH PROTEIN-RELATED"/>
    <property type="match status" value="1"/>
</dbReference>
<dbReference type="AlphaFoldDB" id="A0A3P6FCJ5"/>
<dbReference type="InterPro" id="IPR000086">
    <property type="entry name" value="NUDIX_hydrolase_dom"/>
</dbReference>
<dbReference type="PROSITE" id="PS00893">
    <property type="entry name" value="NUDIX_BOX"/>
    <property type="match status" value="1"/>
</dbReference>
<accession>A0A3P6FCJ5</accession>
<dbReference type="InterPro" id="IPR015797">
    <property type="entry name" value="NUDIX_hydrolase-like_dom_sf"/>
</dbReference>
<feature type="domain" description="Myb-like" evidence="3">
    <location>
        <begin position="268"/>
        <end position="339"/>
    </location>
</feature>
<gene>
    <name evidence="5" type="ORF">BOLC5T30732H</name>
</gene>